<dbReference type="InterPro" id="IPR002637">
    <property type="entry name" value="RdgB/HAM1"/>
</dbReference>
<evidence type="ECO:0000256" key="2">
    <source>
        <dbReference type="ARBA" id="ARBA00011738"/>
    </source>
</evidence>
<evidence type="ECO:0000256" key="10">
    <source>
        <dbReference type="HAMAP-Rule" id="MF_01405"/>
    </source>
</evidence>
<proteinExistence type="inferred from homology"/>
<comment type="catalytic activity">
    <reaction evidence="8 10">
        <text>dITP + H2O = dIMP + diphosphate + H(+)</text>
        <dbReference type="Rhea" id="RHEA:28342"/>
        <dbReference type="ChEBI" id="CHEBI:15377"/>
        <dbReference type="ChEBI" id="CHEBI:15378"/>
        <dbReference type="ChEBI" id="CHEBI:33019"/>
        <dbReference type="ChEBI" id="CHEBI:61194"/>
        <dbReference type="ChEBI" id="CHEBI:61382"/>
        <dbReference type="EC" id="3.6.1.66"/>
    </reaction>
</comment>
<gene>
    <name evidence="12" type="primary">rdgB</name>
    <name evidence="12" type="ORF">F0A16_09255</name>
</gene>
<evidence type="ECO:0000256" key="3">
    <source>
        <dbReference type="ARBA" id="ARBA00022723"/>
    </source>
</evidence>
<feature type="binding site" evidence="10">
    <location>
        <position position="73"/>
    </location>
    <ligand>
        <name>Mg(2+)</name>
        <dbReference type="ChEBI" id="CHEBI:18420"/>
    </ligand>
</feature>
<dbReference type="GO" id="GO:0017111">
    <property type="term" value="F:ribonucleoside triphosphate phosphatase activity"/>
    <property type="evidence" value="ECO:0007669"/>
    <property type="project" value="InterPro"/>
</dbReference>
<dbReference type="CDD" id="cd00515">
    <property type="entry name" value="HAM1"/>
    <property type="match status" value="1"/>
</dbReference>
<dbReference type="NCBIfam" id="TIGR00042">
    <property type="entry name" value="RdgB/HAM1 family non-canonical purine NTP pyrophosphatase"/>
    <property type="match status" value="1"/>
</dbReference>
<feature type="binding site" evidence="10">
    <location>
        <position position="74"/>
    </location>
    <ligand>
        <name>substrate</name>
    </ligand>
</feature>
<feature type="binding site" evidence="10">
    <location>
        <begin position="190"/>
        <end position="191"/>
    </location>
    <ligand>
        <name>substrate</name>
    </ligand>
</feature>
<dbReference type="HAMAP" id="MF_01405">
    <property type="entry name" value="Non_canon_purine_NTPase"/>
    <property type="match status" value="1"/>
</dbReference>
<dbReference type="GO" id="GO:0009146">
    <property type="term" value="P:purine nucleoside triphosphate catabolic process"/>
    <property type="evidence" value="ECO:0007669"/>
    <property type="project" value="UniProtKB-UniRule"/>
</dbReference>
<dbReference type="EC" id="3.6.1.66" evidence="10"/>
<evidence type="ECO:0000256" key="8">
    <source>
        <dbReference type="ARBA" id="ARBA00051875"/>
    </source>
</evidence>
<evidence type="ECO:0000256" key="4">
    <source>
        <dbReference type="ARBA" id="ARBA00022741"/>
    </source>
</evidence>
<evidence type="ECO:0000313" key="13">
    <source>
        <dbReference type="Proteomes" id="UP000466024"/>
    </source>
</evidence>
<keyword evidence="13" id="KW-1185">Reference proteome</keyword>
<feature type="binding site" evidence="10">
    <location>
        <position position="185"/>
    </location>
    <ligand>
        <name>substrate</name>
    </ligand>
</feature>
<feature type="binding site" evidence="10">
    <location>
        <position position="44"/>
    </location>
    <ligand>
        <name>Mg(2+)</name>
        <dbReference type="ChEBI" id="CHEBI:18420"/>
    </ligand>
</feature>
<sequence length="210" mass="22631">MNSSIENLVVASGNPGKLAEFQQLLGPLGLQVQPQSDFDVNEVEETGLTFVENAILKARAAARASGLPALADDSGLAVDALAGAPGIYSARYAGDAKSGESRDSANNAKLLEALKEIPEGERTARYWCVLVYLRHADDPVPVIVQCDWRGDILAYPRGEGGFGYDPLFWVPECGMSVAELSAEEKNRLSHRGRALQALIAQLKASEKYRE</sequence>
<feature type="binding site" evidence="10">
    <location>
        <begin position="162"/>
        <end position="165"/>
    </location>
    <ligand>
        <name>substrate</name>
    </ligand>
</feature>
<dbReference type="InterPro" id="IPR029001">
    <property type="entry name" value="ITPase-like_fam"/>
</dbReference>
<dbReference type="Gene3D" id="3.90.950.10">
    <property type="match status" value="1"/>
</dbReference>
<dbReference type="GO" id="GO:0000166">
    <property type="term" value="F:nucleotide binding"/>
    <property type="evidence" value="ECO:0007669"/>
    <property type="project" value="UniProtKB-KW"/>
</dbReference>
<dbReference type="RefSeq" id="WP_149435105.1">
    <property type="nucleotide sequence ID" value="NZ_VTPX01000004.1"/>
</dbReference>
<dbReference type="GO" id="GO:0046872">
    <property type="term" value="F:metal ion binding"/>
    <property type="evidence" value="ECO:0007669"/>
    <property type="project" value="UniProtKB-KW"/>
</dbReference>
<dbReference type="GO" id="GO:0035870">
    <property type="term" value="F:dITP diphosphatase activity"/>
    <property type="evidence" value="ECO:0007669"/>
    <property type="project" value="UniProtKB-UniRule"/>
</dbReference>
<comment type="cofactor">
    <cofactor evidence="10">
        <name>Mg(2+)</name>
        <dbReference type="ChEBI" id="CHEBI:18420"/>
    </cofactor>
    <text evidence="10">Binds 1 Mg(2+) ion per subunit.</text>
</comment>
<comment type="catalytic activity">
    <reaction evidence="9 10">
        <text>XTP + H2O = XMP + diphosphate + H(+)</text>
        <dbReference type="Rhea" id="RHEA:28610"/>
        <dbReference type="ChEBI" id="CHEBI:15377"/>
        <dbReference type="ChEBI" id="CHEBI:15378"/>
        <dbReference type="ChEBI" id="CHEBI:33019"/>
        <dbReference type="ChEBI" id="CHEBI:57464"/>
        <dbReference type="ChEBI" id="CHEBI:61314"/>
        <dbReference type="EC" id="3.6.1.66"/>
    </reaction>
</comment>
<keyword evidence="7 10" id="KW-0546">Nucleotide metabolism</keyword>
<dbReference type="GO" id="GO:0005829">
    <property type="term" value="C:cytosol"/>
    <property type="evidence" value="ECO:0007669"/>
    <property type="project" value="TreeGrafter"/>
</dbReference>
<evidence type="ECO:0000256" key="9">
    <source>
        <dbReference type="ARBA" id="ARBA00052017"/>
    </source>
</evidence>
<feature type="active site" description="Proton acceptor" evidence="10">
    <location>
        <position position="73"/>
    </location>
</feature>
<reference evidence="12 13" key="1">
    <citation type="submission" date="2019-08" db="EMBL/GenBank/DDBJ databases">
        <title>Bioinformatics analysis of the strain L3 and L5.</title>
        <authorList>
            <person name="Li X."/>
        </authorList>
    </citation>
    <scope>NUCLEOTIDE SEQUENCE [LARGE SCALE GENOMIC DNA]</scope>
    <source>
        <strain evidence="12 13">L3</strain>
    </source>
</reference>
<dbReference type="GO" id="GO:0036220">
    <property type="term" value="F:ITP diphosphatase activity"/>
    <property type="evidence" value="ECO:0007669"/>
    <property type="project" value="UniProtKB-UniRule"/>
</dbReference>
<feature type="binding site" evidence="10">
    <location>
        <begin position="12"/>
        <end position="17"/>
    </location>
    <ligand>
        <name>substrate</name>
    </ligand>
</feature>
<dbReference type="FunFam" id="3.90.950.10:FF:000001">
    <property type="entry name" value="dITP/XTP pyrophosphatase"/>
    <property type="match status" value="1"/>
</dbReference>
<dbReference type="SUPFAM" id="SSF52972">
    <property type="entry name" value="ITPase-like"/>
    <property type="match status" value="1"/>
</dbReference>
<comment type="function">
    <text evidence="10">Pyrophosphatase that catalyzes the hydrolysis of nucleoside triphosphates to their monophosphate derivatives, with a high preference for the non-canonical purine nucleotides XTP (xanthosine triphosphate), dITP (deoxyinosine triphosphate) and ITP. Seems to function as a house-cleaning enzyme that removes non-canonical purine nucleotides from the nucleotide pool, thus preventing their incorporation into DNA/RNA and avoiding chromosomal lesions.</text>
</comment>
<evidence type="ECO:0000256" key="6">
    <source>
        <dbReference type="ARBA" id="ARBA00022842"/>
    </source>
</evidence>
<organism evidence="12 13">
    <name type="scientific">Salinicola corii</name>
    <dbReference type="NCBI Taxonomy" id="2606937"/>
    <lineage>
        <taxon>Bacteria</taxon>
        <taxon>Pseudomonadati</taxon>
        <taxon>Pseudomonadota</taxon>
        <taxon>Gammaproteobacteria</taxon>
        <taxon>Oceanospirillales</taxon>
        <taxon>Halomonadaceae</taxon>
        <taxon>Salinicola</taxon>
    </lineage>
</organism>
<comment type="caution">
    <text evidence="12">The sequence shown here is derived from an EMBL/GenBank/DDBJ whole genome shotgun (WGS) entry which is preliminary data.</text>
</comment>
<comment type="catalytic activity">
    <reaction evidence="10">
        <text>ITP + H2O = IMP + diphosphate + H(+)</text>
        <dbReference type="Rhea" id="RHEA:29399"/>
        <dbReference type="ChEBI" id="CHEBI:15377"/>
        <dbReference type="ChEBI" id="CHEBI:15378"/>
        <dbReference type="ChEBI" id="CHEBI:33019"/>
        <dbReference type="ChEBI" id="CHEBI:58053"/>
        <dbReference type="ChEBI" id="CHEBI:61402"/>
        <dbReference type="EC" id="3.6.1.66"/>
    </reaction>
</comment>
<dbReference type="Pfam" id="PF01725">
    <property type="entry name" value="Ham1p_like"/>
    <property type="match status" value="1"/>
</dbReference>
<dbReference type="InterPro" id="IPR020922">
    <property type="entry name" value="dITP/XTP_pyrophosphatase"/>
</dbReference>
<evidence type="ECO:0000313" key="12">
    <source>
        <dbReference type="EMBL" id="KAA0018681.1"/>
    </source>
</evidence>
<dbReference type="GO" id="GO:0009117">
    <property type="term" value="P:nucleotide metabolic process"/>
    <property type="evidence" value="ECO:0007669"/>
    <property type="project" value="UniProtKB-KW"/>
</dbReference>
<keyword evidence="5 10" id="KW-0378">Hydrolase</keyword>
<keyword evidence="6 10" id="KW-0460">Magnesium</keyword>
<comment type="similarity">
    <text evidence="1 10 11">Belongs to the HAM1 NTPase family.</text>
</comment>
<comment type="subunit">
    <text evidence="2 10">Homodimer.</text>
</comment>
<evidence type="ECO:0000256" key="11">
    <source>
        <dbReference type="RuleBase" id="RU003781"/>
    </source>
</evidence>
<dbReference type="Proteomes" id="UP000466024">
    <property type="component" value="Unassembled WGS sequence"/>
</dbReference>
<dbReference type="AlphaFoldDB" id="A0A640WEU5"/>
<dbReference type="EMBL" id="VTPX01000004">
    <property type="protein sequence ID" value="KAA0018681.1"/>
    <property type="molecule type" value="Genomic_DNA"/>
</dbReference>
<evidence type="ECO:0000256" key="1">
    <source>
        <dbReference type="ARBA" id="ARBA00008023"/>
    </source>
</evidence>
<dbReference type="PANTHER" id="PTHR11067">
    <property type="entry name" value="INOSINE TRIPHOSPHATE PYROPHOSPHATASE/HAM1 PROTEIN"/>
    <property type="match status" value="1"/>
</dbReference>
<evidence type="ECO:0000256" key="7">
    <source>
        <dbReference type="ARBA" id="ARBA00023080"/>
    </source>
</evidence>
<dbReference type="GO" id="GO:0036222">
    <property type="term" value="F:XTP diphosphatase activity"/>
    <property type="evidence" value="ECO:0007669"/>
    <property type="project" value="UniProtKB-UniRule"/>
</dbReference>
<name>A0A640WEU5_9GAMM</name>
<dbReference type="PANTHER" id="PTHR11067:SF9">
    <property type="entry name" value="INOSINE TRIPHOSPHATE PYROPHOSPHATASE"/>
    <property type="match status" value="1"/>
</dbReference>
<keyword evidence="3 10" id="KW-0479">Metal-binding</keyword>
<keyword evidence="4 10" id="KW-0547">Nucleotide-binding</keyword>
<evidence type="ECO:0000256" key="5">
    <source>
        <dbReference type="ARBA" id="ARBA00022801"/>
    </source>
</evidence>
<protein>
    <recommendedName>
        <fullName evidence="10">dITP/XTP pyrophosphatase</fullName>
        <ecNumber evidence="10">3.6.1.66</ecNumber>
    </recommendedName>
    <alternativeName>
        <fullName evidence="10">Non-canonical purine NTP pyrophosphatase</fullName>
    </alternativeName>
    <alternativeName>
        <fullName evidence="10">Non-standard purine NTP pyrophosphatase</fullName>
    </alternativeName>
    <alternativeName>
        <fullName evidence="10">Nucleoside-triphosphate diphosphatase</fullName>
    </alternativeName>
    <alternativeName>
        <fullName evidence="10">Nucleoside-triphosphate pyrophosphatase</fullName>
        <shortName evidence="10">NTPase</shortName>
    </alternativeName>
</protein>
<accession>A0A640WEU5</accession>